<evidence type="ECO:0000313" key="2">
    <source>
        <dbReference type="Proteomes" id="UP000042738"/>
    </source>
</evidence>
<organism evidence="1 2">
    <name type="scientific">Serratia symbiotica</name>
    <dbReference type="NCBI Taxonomy" id="138074"/>
    <lineage>
        <taxon>Bacteria</taxon>
        <taxon>Pseudomonadati</taxon>
        <taxon>Pseudomonadota</taxon>
        <taxon>Gammaproteobacteria</taxon>
        <taxon>Enterobacterales</taxon>
        <taxon>Yersiniaceae</taxon>
        <taxon>Serratia</taxon>
    </lineage>
</organism>
<dbReference type="Proteomes" id="UP000042738">
    <property type="component" value="Chromosome"/>
</dbReference>
<dbReference type="STRING" id="138074.SYMBAF_50089"/>
<sequence length="169" mass="20125">MNLYPIPFDFIEKNIDLSWCDVRWGYENNLITSELPIRKAERKVLTGSYSVPELELSFVIPDSSDHIDHFLKEICSGFEKENDATVKNKWLFIVLSWLWNNRDHFEDPLNEVEIIYSDFNYPSEIEGFVKYMPPSDEYDSSVHTQMENINHLMDNWKEYLEKESAIFKI</sequence>
<proteinExistence type="predicted"/>
<dbReference type="GeneID" id="93736353"/>
<dbReference type="Pfam" id="PF10004">
    <property type="entry name" value="DUF2247"/>
    <property type="match status" value="1"/>
</dbReference>
<dbReference type="PIRSF" id="PIRSF015278">
    <property type="entry name" value="UCP015278"/>
    <property type="match status" value="1"/>
</dbReference>
<accession>A0A068Z3H6</accession>
<dbReference type="EMBL" id="CP050855">
    <property type="protein sequence ID" value="QLH62810.1"/>
    <property type="molecule type" value="Genomic_DNA"/>
</dbReference>
<name>A0A068Z3H6_9GAMM</name>
<protein>
    <submittedName>
        <fullName evidence="1">DUF2247 family protein</fullName>
    </submittedName>
</protein>
<gene>
    <name evidence="1" type="ORF">SYMBAF_07500</name>
</gene>
<dbReference type="RefSeq" id="WP_040265646.1">
    <property type="nucleotide sequence ID" value="NZ_CP050855.1"/>
</dbReference>
<evidence type="ECO:0000313" key="1">
    <source>
        <dbReference type="EMBL" id="QLH62810.1"/>
    </source>
</evidence>
<reference evidence="1 2" key="1">
    <citation type="journal article" date="2014" name="Genome Announc.">
        <title>Whole-Genome Sequence of Serratia symbiotica Strain CWBI-2.3T, a Free-Living Symbiont of the Black Bean Aphid Aphis fabae.</title>
        <authorList>
            <person name="Foray V."/>
            <person name="Grigorescu A.S."/>
            <person name="Sabri A."/>
            <person name="Haubruge E."/>
            <person name="Lognay G."/>
            <person name="Francis F."/>
            <person name="Fauconnier M.L."/>
            <person name="Hance T."/>
            <person name="Thonart P."/>
        </authorList>
    </citation>
    <scope>NUCLEOTIDE SEQUENCE [LARGE SCALE GENOMIC DNA]</scope>
    <source>
        <strain evidence="1">CWBI-2.3</strain>
    </source>
</reference>
<dbReference type="InterPro" id="IPR016630">
    <property type="entry name" value="UCP015278"/>
</dbReference>
<dbReference type="AlphaFoldDB" id="A0A068Z3H6"/>